<gene>
    <name evidence="2" type="ORF">C8D95_10823</name>
</gene>
<evidence type="ECO:0000313" key="3">
    <source>
        <dbReference type="Proteomes" id="UP000245390"/>
    </source>
</evidence>
<accession>A0A316G2V9</accession>
<reference evidence="2 3" key="1">
    <citation type="submission" date="2018-05" db="EMBL/GenBank/DDBJ databases">
        <title>Genomic Encyclopedia of Type Strains, Phase IV (KMG-IV): sequencing the most valuable type-strain genomes for metagenomic binning, comparative biology and taxonomic classification.</title>
        <authorList>
            <person name="Goeker M."/>
        </authorList>
    </citation>
    <scope>NUCLEOTIDE SEQUENCE [LARGE SCALE GENOMIC DNA]</scope>
    <source>
        <strain evidence="2 3">DSM 103371</strain>
    </source>
</reference>
<sequence length="72" mass="8505">MSSAERQEWSRRVQRQMDEKLPEADEVVVLAGSRYRANLMPYLRERFRNVVVPMEGLKIGQQLRWLKNATSV</sequence>
<dbReference type="EMBL" id="QGGV01000008">
    <property type="protein sequence ID" value="PWK55148.1"/>
    <property type="molecule type" value="Genomic_DNA"/>
</dbReference>
<name>A0A316G2V9_9RHOB</name>
<proteinExistence type="predicted"/>
<dbReference type="InterPro" id="IPR049251">
    <property type="entry name" value="DUF6884"/>
</dbReference>
<evidence type="ECO:0000313" key="2">
    <source>
        <dbReference type="EMBL" id="PWK55148.1"/>
    </source>
</evidence>
<keyword evidence="3" id="KW-1185">Reference proteome</keyword>
<dbReference type="AlphaFoldDB" id="A0A316G2V9"/>
<feature type="domain" description="DUF6884" evidence="1">
    <location>
        <begin position="1"/>
        <end position="68"/>
    </location>
</feature>
<comment type="caution">
    <text evidence="2">The sequence shown here is derived from an EMBL/GenBank/DDBJ whole genome shotgun (WGS) entry which is preliminary data.</text>
</comment>
<dbReference type="Pfam" id="PF21818">
    <property type="entry name" value="DUF6884"/>
    <property type="match status" value="1"/>
</dbReference>
<organism evidence="2 3">
    <name type="scientific">Silicimonas algicola</name>
    <dbReference type="NCBI Taxonomy" id="1826607"/>
    <lineage>
        <taxon>Bacteria</taxon>
        <taxon>Pseudomonadati</taxon>
        <taxon>Pseudomonadota</taxon>
        <taxon>Alphaproteobacteria</taxon>
        <taxon>Rhodobacterales</taxon>
        <taxon>Paracoccaceae</taxon>
    </lineage>
</organism>
<evidence type="ECO:0000259" key="1">
    <source>
        <dbReference type="Pfam" id="PF21818"/>
    </source>
</evidence>
<protein>
    <recommendedName>
        <fullName evidence="1">DUF6884 domain-containing protein</fullName>
    </recommendedName>
</protein>
<dbReference type="Proteomes" id="UP000245390">
    <property type="component" value="Unassembled WGS sequence"/>
</dbReference>